<feature type="region of interest" description="Disordered" evidence="9">
    <location>
        <begin position="279"/>
        <end position="307"/>
    </location>
</feature>
<dbReference type="Pfam" id="PF13962">
    <property type="entry name" value="PGG"/>
    <property type="match status" value="1"/>
</dbReference>
<feature type="repeat" description="ANK" evidence="8">
    <location>
        <begin position="203"/>
        <end position="225"/>
    </location>
</feature>
<evidence type="ECO:0000256" key="4">
    <source>
        <dbReference type="ARBA" id="ARBA00022737"/>
    </source>
</evidence>
<evidence type="ECO:0000256" key="8">
    <source>
        <dbReference type="PROSITE-ProRule" id="PRU00023"/>
    </source>
</evidence>
<evidence type="ECO:0000256" key="5">
    <source>
        <dbReference type="ARBA" id="ARBA00022989"/>
    </source>
</evidence>
<dbReference type="SUPFAM" id="SSF48403">
    <property type="entry name" value="Ankyrin repeat"/>
    <property type="match status" value="1"/>
</dbReference>
<keyword evidence="13" id="KW-1185">Reference proteome</keyword>
<keyword evidence="5 10" id="KW-1133">Transmembrane helix</keyword>
<evidence type="ECO:0000256" key="6">
    <source>
        <dbReference type="ARBA" id="ARBA00023043"/>
    </source>
</evidence>
<gene>
    <name evidence="12" type="ORF">PIB30_024060</name>
</gene>
<evidence type="ECO:0000256" key="9">
    <source>
        <dbReference type="SAM" id="MobiDB-lite"/>
    </source>
</evidence>
<feature type="repeat" description="ANK" evidence="8">
    <location>
        <begin position="92"/>
        <end position="114"/>
    </location>
</feature>
<evidence type="ECO:0000256" key="3">
    <source>
        <dbReference type="ARBA" id="ARBA00022692"/>
    </source>
</evidence>
<evidence type="ECO:0000256" key="1">
    <source>
        <dbReference type="ARBA" id="ARBA00004141"/>
    </source>
</evidence>
<keyword evidence="3 10" id="KW-0812">Transmembrane</keyword>
<keyword evidence="6 8" id="KW-0040">ANK repeat</keyword>
<keyword evidence="4" id="KW-0677">Repeat</keyword>
<dbReference type="SMART" id="SM00248">
    <property type="entry name" value="ANK"/>
    <property type="match status" value="5"/>
</dbReference>
<reference evidence="12 13" key="1">
    <citation type="journal article" date="2023" name="Plants (Basel)">
        <title>Bridging the Gap: Combining Genomics and Transcriptomics Approaches to Understand Stylosanthes scabra, an Orphan Legume from the Brazilian Caatinga.</title>
        <authorList>
            <person name="Ferreira-Neto J.R.C."/>
            <person name="da Silva M.D."/>
            <person name="Binneck E."/>
            <person name="de Melo N.F."/>
            <person name="da Silva R.H."/>
            <person name="de Melo A.L.T.M."/>
            <person name="Pandolfi V."/>
            <person name="Bustamante F.O."/>
            <person name="Brasileiro-Vidal A.C."/>
            <person name="Benko-Iseppon A.M."/>
        </authorList>
    </citation>
    <scope>NUCLEOTIDE SEQUENCE [LARGE SCALE GENOMIC DNA]</scope>
    <source>
        <tissue evidence="12">Leaves</tissue>
    </source>
</reference>
<feature type="region of interest" description="Disordered" evidence="9">
    <location>
        <begin position="334"/>
        <end position="392"/>
    </location>
</feature>
<keyword evidence="7 10" id="KW-0472">Membrane</keyword>
<dbReference type="PANTHER" id="PTHR24186">
    <property type="entry name" value="PROTEIN PHOSPHATASE 1 REGULATORY SUBUNIT"/>
    <property type="match status" value="1"/>
</dbReference>
<dbReference type="InterPro" id="IPR036770">
    <property type="entry name" value="Ankyrin_rpt-contain_sf"/>
</dbReference>
<dbReference type="Gene3D" id="1.25.40.20">
    <property type="entry name" value="Ankyrin repeat-containing domain"/>
    <property type="match status" value="2"/>
</dbReference>
<evidence type="ECO:0000256" key="2">
    <source>
        <dbReference type="ARBA" id="ARBA00004413"/>
    </source>
</evidence>
<dbReference type="Proteomes" id="UP001341840">
    <property type="component" value="Unassembled WGS sequence"/>
</dbReference>
<dbReference type="InterPro" id="IPR002110">
    <property type="entry name" value="Ankyrin_rpt"/>
</dbReference>
<evidence type="ECO:0000313" key="12">
    <source>
        <dbReference type="EMBL" id="MED6132983.1"/>
    </source>
</evidence>
<comment type="subcellular location">
    <subcellularLocation>
        <location evidence="2">Cell membrane</location>
        <topology evidence="2">Peripheral membrane protein</topology>
        <orientation evidence="2">Cytoplasmic side</orientation>
    </subcellularLocation>
    <subcellularLocation>
        <location evidence="1">Membrane</location>
        <topology evidence="1">Multi-pass membrane protein</topology>
    </subcellularLocation>
</comment>
<feature type="transmembrane region" description="Helical" evidence="10">
    <location>
        <begin position="479"/>
        <end position="498"/>
    </location>
</feature>
<proteinExistence type="predicted"/>
<dbReference type="EMBL" id="JASCZI010060500">
    <property type="protein sequence ID" value="MED6132983.1"/>
    <property type="molecule type" value="Genomic_DNA"/>
</dbReference>
<organism evidence="12 13">
    <name type="scientific">Stylosanthes scabra</name>
    <dbReference type="NCBI Taxonomy" id="79078"/>
    <lineage>
        <taxon>Eukaryota</taxon>
        <taxon>Viridiplantae</taxon>
        <taxon>Streptophyta</taxon>
        <taxon>Embryophyta</taxon>
        <taxon>Tracheophyta</taxon>
        <taxon>Spermatophyta</taxon>
        <taxon>Magnoliopsida</taxon>
        <taxon>eudicotyledons</taxon>
        <taxon>Gunneridae</taxon>
        <taxon>Pentapetalae</taxon>
        <taxon>rosids</taxon>
        <taxon>fabids</taxon>
        <taxon>Fabales</taxon>
        <taxon>Fabaceae</taxon>
        <taxon>Papilionoideae</taxon>
        <taxon>50 kb inversion clade</taxon>
        <taxon>dalbergioids sensu lato</taxon>
        <taxon>Dalbergieae</taxon>
        <taxon>Pterocarpus clade</taxon>
        <taxon>Stylosanthes</taxon>
    </lineage>
</organism>
<feature type="transmembrane region" description="Helical" evidence="10">
    <location>
        <begin position="510"/>
        <end position="530"/>
    </location>
</feature>
<feature type="compositionally biased region" description="Polar residues" evidence="9">
    <location>
        <begin position="339"/>
        <end position="360"/>
    </location>
</feature>
<accession>A0ABU6SB35</accession>
<dbReference type="Pfam" id="PF12796">
    <property type="entry name" value="Ank_2"/>
    <property type="match status" value="2"/>
</dbReference>
<dbReference type="PROSITE" id="PS50088">
    <property type="entry name" value="ANK_REPEAT"/>
    <property type="match status" value="2"/>
</dbReference>
<protein>
    <recommendedName>
        <fullName evidence="11">PGG domain-containing protein</fullName>
    </recommendedName>
</protein>
<evidence type="ECO:0000256" key="7">
    <source>
        <dbReference type="ARBA" id="ARBA00023136"/>
    </source>
</evidence>
<feature type="transmembrane region" description="Helical" evidence="10">
    <location>
        <begin position="545"/>
        <end position="567"/>
    </location>
</feature>
<evidence type="ECO:0000256" key="10">
    <source>
        <dbReference type="SAM" id="Phobius"/>
    </source>
</evidence>
<dbReference type="PROSITE" id="PS50297">
    <property type="entry name" value="ANK_REP_REGION"/>
    <property type="match status" value="2"/>
</dbReference>
<evidence type="ECO:0000313" key="13">
    <source>
        <dbReference type="Proteomes" id="UP001341840"/>
    </source>
</evidence>
<dbReference type="InterPro" id="IPR026961">
    <property type="entry name" value="PGG_dom"/>
</dbReference>
<evidence type="ECO:0000259" key="11">
    <source>
        <dbReference type="Pfam" id="PF13962"/>
    </source>
</evidence>
<dbReference type="PANTHER" id="PTHR24186:SF37">
    <property type="entry name" value="PGG DOMAIN-CONTAINING PROTEIN"/>
    <property type="match status" value="1"/>
</dbReference>
<sequence>MAPNIITKTMHVLGADSDAQDNAMRELYEASIKGCVMTLNTLIQRDPLILFRVSLYPFHETPLHIASLLGHQDFCKVLLENNPAFASEANSEGRCPLHLASAKGHAEVVKILLQINQETCMVRDKDDMIPLHLAAMRGHVAVIEELVRAKPETVKERIMTDDSSVLHLSVRFNHLEALKFLVEAIRLEGAEDSNRILCGKDKDGNTVLHLAVKHSQFKSIEFLLSVPEMRPAISGLNGVSSSLSALDMAHSTSALGIHQLLARADALLESSSNTVIVQESAAQASSDQGPSSTDTDNAHPSSSEGSIDTFAEQPHILAGMDFQPQPQLPMQLSLSLSSTDRPSQSSQPHGSNINPAQSAGNPAEQFLPLVSNNNHLPPPPPSSRGITAQDDNNSFWDSRRVERFFKTYLISQINWMDSSQLLVATTVIATMTFQSVLSPPGGVWSGDTNNGGHQCNKYGYCEAGTVVLGYAQSPDYMKFIFFNSAAFFFSLCALLLTISGFPMNNIVMKWIMTFLMVAVASCMLLTYMWALGMTSPDHIYYRIKSLGYLLVGLWGFLLLIIGIFQVIRFMFWLRSTTSAPPQAQVT</sequence>
<feature type="compositionally biased region" description="Polar residues" evidence="9">
    <location>
        <begin position="279"/>
        <end position="306"/>
    </location>
</feature>
<feature type="domain" description="PGG" evidence="11">
    <location>
        <begin position="419"/>
        <end position="531"/>
    </location>
</feature>
<name>A0ABU6SB35_9FABA</name>
<comment type="caution">
    <text evidence="12">The sequence shown here is derived from an EMBL/GenBank/DDBJ whole genome shotgun (WGS) entry which is preliminary data.</text>
</comment>